<comment type="caution">
    <text evidence="4">The sequence shown here is derived from an EMBL/GenBank/DDBJ whole genome shotgun (WGS) entry which is preliminary data.</text>
</comment>
<feature type="domain" description="Fido" evidence="3">
    <location>
        <begin position="252"/>
        <end position="402"/>
    </location>
</feature>
<feature type="active site" evidence="1">
    <location>
        <position position="339"/>
    </location>
</feature>
<dbReference type="Proteomes" id="UP000245474">
    <property type="component" value="Unassembled WGS sequence"/>
</dbReference>
<evidence type="ECO:0000256" key="2">
    <source>
        <dbReference type="PIRSR" id="PIRSR640198-2"/>
    </source>
</evidence>
<evidence type="ECO:0000313" key="4">
    <source>
        <dbReference type="EMBL" id="PWG61606.1"/>
    </source>
</evidence>
<accession>A0A2U2MXK5</accession>
<organism evidence="4 5">
    <name type="scientific">Sediminicurvatus halobius</name>
    <dbReference type="NCBI Taxonomy" id="2182432"/>
    <lineage>
        <taxon>Bacteria</taxon>
        <taxon>Pseudomonadati</taxon>
        <taxon>Pseudomonadota</taxon>
        <taxon>Gammaproteobacteria</taxon>
        <taxon>Chromatiales</taxon>
        <taxon>Ectothiorhodospiraceae</taxon>
        <taxon>Sediminicurvatus</taxon>
    </lineage>
</organism>
<dbReference type="OrthoDB" id="9807853at2"/>
<dbReference type="EMBL" id="QFFI01000030">
    <property type="protein sequence ID" value="PWG61606.1"/>
    <property type="molecule type" value="Genomic_DNA"/>
</dbReference>
<evidence type="ECO:0000256" key="1">
    <source>
        <dbReference type="PIRSR" id="PIRSR640198-1"/>
    </source>
</evidence>
<dbReference type="Pfam" id="PF02661">
    <property type="entry name" value="Fic"/>
    <property type="match status" value="1"/>
</dbReference>
<proteinExistence type="predicted"/>
<evidence type="ECO:0000313" key="5">
    <source>
        <dbReference type="Proteomes" id="UP000245474"/>
    </source>
</evidence>
<dbReference type="RefSeq" id="WP_109679758.1">
    <property type="nucleotide sequence ID" value="NZ_CP086615.1"/>
</dbReference>
<protein>
    <submittedName>
        <fullName evidence="4">Cell filamentation protein Fic</fullName>
    </submittedName>
</protein>
<keyword evidence="2" id="KW-0067">ATP-binding</keyword>
<evidence type="ECO:0000259" key="3">
    <source>
        <dbReference type="PROSITE" id="PS51459"/>
    </source>
</evidence>
<dbReference type="InterPro" id="IPR036597">
    <property type="entry name" value="Fido-like_dom_sf"/>
</dbReference>
<gene>
    <name evidence="4" type="ORF">DEM34_15565</name>
</gene>
<dbReference type="SUPFAM" id="SSF140931">
    <property type="entry name" value="Fic-like"/>
    <property type="match status" value="1"/>
</dbReference>
<reference evidence="4 5" key="1">
    <citation type="submission" date="2018-05" db="EMBL/GenBank/DDBJ databases">
        <title>Spiribacter halobius sp. nov., a moderately halophilic bacterium isolated from marine solar saltern.</title>
        <authorList>
            <person name="Zheng W.-S."/>
            <person name="Lu D.-C."/>
            <person name="Du Z.-J."/>
        </authorList>
    </citation>
    <scope>NUCLEOTIDE SEQUENCE [LARGE SCALE GENOMIC DNA]</scope>
    <source>
        <strain evidence="4 5">E85</strain>
    </source>
</reference>
<feature type="binding site" evidence="2">
    <location>
        <begin position="343"/>
        <end position="350"/>
    </location>
    <ligand>
        <name>ATP</name>
        <dbReference type="ChEBI" id="CHEBI:30616"/>
    </ligand>
</feature>
<keyword evidence="2" id="KW-0547">Nucleotide-binding</keyword>
<dbReference type="AlphaFoldDB" id="A0A2U2MXK5"/>
<dbReference type="GO" id="GO:0005524">
    <property type="term" value="F:ATP binding"/>
    <property type="evidence" value="ECO:0007669"/>
    <property type="project" value="UniProtKB-KW"/>
</dbReference>
<name>A0A2U2MXK5_9GAMM</name>
<dbReference type="InterPro" id="IPR003812">
    <property type="entry name" value="Fido"/>
</dbReference>
<dbReference type="PANTHER" id="PTHR13504">
    <property type="entry name" value="FIDO DOMAIN-CONTAINING PROTEIN DDB_G0283145"/>
    <property type="match status" value="1"/>
</dbReference>
<dbReference type="InterPro" id="IPR040198">
    <property type="entry name" value="Fido_containing"/>
</dbReference>
<keyword evidence="5" id="KW-1185">Reference proteome</keyword>
<sequence>MGERQGEHFPGPITVFQETRLPERATPAGYSALIDAYDLAVPLPRQLTATGQHHRITEGGGWRIMTPRHAPAATLDGHLTFALKYEGLDLAVLKRLFQATGPAPIVELVENRPTGGYARRIWFLHEWLLGAQLDLPDAQAGRYVPAVDPAQQWAIHGENSPRHRVRNNLPGTPAFCPLIFRTPALERSVELDLARRARELVADVPRDVIARTAAFLLLEDSKSSYAIEGEHPPQDRIQRWGRAIGEAGRHPLDEDELHRLQRTVIGDARFVTLGLRAEGGFVGEHDRQSRLPLPQHISARPEDLDALVEGLVAFDRGPAQALDPVLAAAALAFGFVYIHPFEDGNGRIHRYLIHHVLAERGFNPPGLVFPVSAAILDRLDDYRRVLETYSARLLPVIDWVPTETGNVHVRNDTGDFYRFFDATPQAEFLYSCVERTIEQDVPDEAAFLRQYDAFRSEVTAMVDMPDHTVDLLFRFLRQGDGRLSRRAREREFAALTDAEAARVEAVYERLFSEA</sequence>
<dbReference type="PROSITE" id="PS51459">
    <property type="entry name" value="FIDO"/>
    <property type="match status" value="1"/>
</dbReference>
<dbReference type="Gene3D" id="1.10.3290.10">
    <property type="entry name" value="Fido-like domain"/>
    <property type="match status" value="1"/>
</dbReference>
<dbReference type="PANTHER" id="PTHR13504:SF38">
    <property type="entry name" value="FIDO DOMAIN-CONTAINING PROTEIN"/>
    <property type="match status" value="1"/>
</dbReference>